<dbReference type="FunFam" id="1.20.5.5270:FF:000002">
    <property type="entry name" value="Lon protease homolog"/>
    <property type="match status" value="1"/>
</dbReference>
<keyword evidence="4 10" id="KW-0547">Nucleotide-binding</keyword>
<dbReference type="SMART" id="SM00382">
    <property type="entry name" value="AAA"/>
    <property type="match status" value="1"/>
</dbReference>
<evidence type="ECO:0000259" key="17">
    <source>
        <dbReference type="PROSITE" id="PS51787"/>
    </source>
</evidence>
<dbReference type="SUPFAM" id="SSF88697">
    <property type="entry name" value="PUA domain-like"/>
    <property type="match status" value="1"/>
</dbReference>
<dbReference type="Gene3D" id="1.10.8.60">
    <property type="match status" value="1"/>
</dbReference>
<dbReference type="EMBL" id="MHCP01000025">
    <property type="protein sequence ID" value="OGY23480.1"/>
    <property type="molecule type" value="Genomic_DNA"/>
</dbReference>
<dbReference type="InterPro" id="IPR027065">
    <property type="entry name" value="Lon_Prtase"/>
</dbReference>
<evidence type="ECO:0000256" key="5">
    <source>
        <dbReference type="ARBA" id="ARBA00022801"/>
    </source>
</evidence>
<keyword evidence="2 10" id="KW-0963">Cytoplasm</keyword>
<dbReference type="GO" id="GO:0004176">
    <property type="term" value="F:ATP-dependent peptidase activity"/>
    <property type="evidence" value="ECO:0007669"/>
    <property type="project" value="UniProtKB-UniRule"/>
</dbReference>
<dbReference type="InterPro" id="IPR046336">
    <property type="entry name" value="Lon_prtase_N_sf"/>
</dbReference>
<dbReference type="InterPro" id="IPR003959">
    <property type="entry name" value="ATPase_AAA_core"/>
</dbReference>
<dbReference type="InterPro" id="IPR003593">
    <property type="entry name" value="AAA+_ATPase"/>
</dbReference>
<dbReference type="InterPro" id="IPR054594">
    <property type="entry name" value="Lon_lid"/>
</dbReference>
<dbReference type="PROSITE" id="PS51787">
    <property type="entry name" value="LON_N"/>
    <property type="match status" value="1"/>
</dbReference>
<dbReference type="AlphaFoldDB" id="A0A1G1W7D1"/>
<keyword evidence="7 10" id="KW-0067">ATP-binding</keyword>
<dbReference type="Pfam" id="PF00004">
    <property type="entry name" value="AAA"/>
    <property type="match status" value="1"/>
</dbReference>
<evidence type="ECO:0000256" key="4">
    <source>
        <dbReference type="ARBA" id="ARBA00022741"/>
    </source>
</evidence>
<name>A0A1G1W7D1_9BACT</name>
<evidence type="ECO:0000256" key="1">
    <source>
        <dbReference type="ARBA" id="ARBA00004496"/>
    </source>
</evidence>
<comment type="similarity">
    <text evidence="10 11 14 15">Belongs to the peptidase S16 family.</text>
</comment>
<organism evidence="18 19">
    <name type="scientific">Candidatus Woykebacteria bacterium RBG_13_40_15</name>
    <dbReference type="NCBI Taxonomy" id="1802593"/>
    <lineage>
        <taxon>Bacteria</taxon>
        <taxon>Candidatus Woykeibacteriota</taxon>
    </lineage>
</organism>
<evidence type="ECO:0000313" key="19">
    <source>
        <dbReference type="Proteomes" id="UP000176631"/>
    </source>
</evidence>
<protein>
    <recommendedName>
        <fullName evidence="10 11">Lon protease</fullName>
        <ecNumber evidence="10 11">3.4.21.53</ecNumber>
    </recommendedName>
    <alternativeName>
        <fullName evidence="10">ATP-dependent protease La</fullName>
    </alternativeName>
</protein>
<dbReference type="InterPro" id="IPR027417">
    <property type="entry name" value="P-loop_NTPase"/>
</dbReference>
<dbReference type="InterPro" id="IPR003111">
    <property type="entry name" value="Lon_prtase_N"/>
</dbReference>
<evidence type="ECO:0000256" key="7">
    <source>
        <dbReference type="ARBA" id="ARBA00022840"/>
    </source>
</evidence>
<keyword evidence="3 10" id="KW-0645">Protease</keyword>
<proteinExistence type="evidence at transcript level"/>
<comment type="subcellular location">
    <subcellularLocation>
        <location evidence="1 10 11">Cytoplasm</location>
    </subcellularLocation>
</comment>
<evidence type="ECO:0000256" key="6">
    <source>
        <dbReference type="ARBA" id="ARBA00022825"/>
    </source>
</evidence>
<dbReference type="SMART" id="SM00464">
    <property type="entry name" value="LON"/>
    <property type="match status" value="1"/>
</dbReference>
<comment type="catalytic activity">
    <reaction evidence="9 10 11 14">
        <text>Hydrolysis of proteins in presence of ATP.</text>
        <dbReference type="EC" id="3.4.21.53"/>
    </reaction>
</comment>
<dbReference type="GO" id="GO:0034605">
    <property type="term" value="P:cellular response to heat"/>
    <property type="evidence" value="ECO:0007669"/>
    <property type="project" value="UniProtKB-UniRule"/>
</dbReference>
<comment type="induction">
    <text evidence="10">By heat shock.</text>
</comment>
<feature type="active site" evidence="10 12">
    <location>
        <position position="680"/>
    </location>
</feature>
<sequence>MEDKEKKKVLQTLPLIPVKDIVIFPHAEVPISLKREKSVKALEEALVKDKILFLVMQKNREIEEPTTDDLFDVGTISKIASVQRLPDGVVNITVEGLKKAKVTEHVRVDPYFEAEVDEIDELEYSAEEIDALIRPMVEQFRRCISLGKSVPLDLIPAIFDLSNPYQTLDMIILNLELKQIEKQALLEAPDLKSRAKILSEYLAREISILQTARKIQDKTSEEIGKNAKEAFLREQLRTIEKELGVKEEREEFGELETKIRESGMPKETEAKALKELDRLRKMPQFSPEVSYLRTYLDWLVDLPWSAKSESKIDVKEAEKILNEDHYGLKKVKERILEYLAVHKLTGKMKGPILCFAGPPGTGKTSVGKSIARALGRKFVKVSLGGMRDEAEIRGHRRTYVGALPGRIIQGMKDAETKNPVFMLDEIDKLGIDFRGDPSSALLEALDPEQNHSFSDHYLEVPFDLSDVMFITTANILDTVPPPLRDRMEVIEFPGYTEDEKFHIATGYLWPKQLETHGLEKNILKLSNEALRTIISGYTREAGVRNLERELATICRKVAREITESKIKSAEVNSKSLHKYLGPEKFEPWIAEKQDEVGVSTGLAWTEVGGQVLNVEATMMPGKGQLLLTGYLGDVMKESAQAALSYTRSKTADFGIKENFFKDKDIHIHVPAGAIPKDGPSAGITMATALVSLITKIPVKKEIGMTGEITLRGRVLEIGGVKEKVLAAHRAGIRKVVLPKKNKKDLEEIPAKTKKELKFTFVDNMDEVLKNALKTNPFRAIRTEKTIGIEPQRATISAA</sequence>
<dbReference type="InterPro" id="IPR008269">
    <property type="entry name" value="Lon_proteolytic"/>
</dbReference>
<feature type="active site" evidence="10 12">
    <location>
        <position position="723"/>
    </location>
</feature>
<dbReference type="STRING" id="1802593.A2172_04670"/>
<dbReference type="GO" id="GO:0043565">
    <property type="term" value="F:sequence-specific DNA binding"/>
    <property type="evidence" value="ECO:0007669"/>
    <property type="project" value="UniProtKB-UniRule"/>
</dbReference>
<dbReference type="NCBIfam" id="TIGR00763">
    <property type="entry name" value="lon"/>
    <property type="match status" value="1"/>
</dbReference>
<dbReference type="SUPFAM" id="SSF52540">
    <property type="entry name" value="P-loop containing nucleoside triphosphate hydrolases"/>
    <property type="match status" value="1"/>
</dbReference>
<dbReference type="Gene3D" id="3.40.50.300">
    <property type="entry name" value="P-loop containing nucleotide triphosphate hydrolases"/>
    <property type="match status" value="1"/>
</dbReference>
<dbReference type="GO" id="GO:0006515">
    <property type="term" value="P:protein quality control for misfolded or incompletely synthesized proteins"/>
    <property type="evidence" value="ECO:0007669"/>
    <property type="project" value="UniProtKB-UniRule"/>
</dbReference>
<evidence type="ECO:0000256" key="9">
    <source>
        <dbReference type="ARBA" id="ARBA00050665"/>
    </source>
</evidence>
<dbReference type="PROSITE" id="PS01046">
    <property type="entry name" value="LON_SER"/>
    <property type="match status" value="1"/>
</dbReference>
<dbReference type="GO" id="GO:0005524">
    <property type="term" value="F:ATP binding"/>
    <property type="evidence" value="ECO:0007669"/>
    <property type="project" value="UniProtKB-UniRule"/>
</dbReference>
<dbReference type="EC" id="3.4.21.53" evidence="10 11"/>
<keyword evidence="6 10" id="KW-0720">Serine protease</keyword>
<dbReference type="Gene3D" id="1.20.58.1480">
    <property type="match status" value="1"/>
</dbReference>
<dbReference type="InterPro" id="IPR014721">
    <property type="entry name" value="Ribsml_uS5_D2-typ_fold_subgr"/>
</dbReference>
<dbReference type="FunFam" id="3.40.50.300:FF:000021">
    <property type="entry name" value="Lon protease homolog"/>
    <property type="match status" value="1"/>
</dbReference>
<dbReference type="SUPFAM" id="SSF54211">
    <property type="entry name" value="Ribosomal protein S5 domain 2-like"/>
    <property type="match status" value="1"/>
</dbReference>
<dbReference type="GO" id="GO:0016887">
    <property type="term" value="F:ATP hydrolysis activity"/>
    <property type="evidence" value="ECO:0007669"/>
    <property type="project" value="UniProtKB-UniRule"/>
</dbReference>
<dbReference type="Pfam" id="PF22667">
    <property type="entry name" value="Lon_lid"/>
    <property type="match status" value="1"/>
</dbReference>
<feature type="domain" description="Lon N-terminal" evidence="17">
    <location>
        <begin position="13"/>
        <end position="206"/>
    </location>
</feature>
<keyword evidence="8 10" id="KW-0346">Stress response</keyword>
<dbReference type="GO" id="GO:0004252">
    <property type="term" value="F:serine-type endopeptidase activity"/>
    <property type="evidence" value="ECO:0007669"/>
    <property type="project" value="UniProtKB-UniRule"/>
</dbReference>
<dbReference type="InterPro" id="IPR027543">
    <property type="entry name" value="Lon_bac"/>
</dbReference>
<evidence type="ECO:0000256" key="8">
    <source>
        <dbReference type="ARBA" id="ARBA00023016"/>
    </source>
</evidence>
<dbReference type="Gene3D" id="2.30.130.40">
    <property type="entry name" value="LON domain-like"/>
    <property type="match status" value="1"/>
</dbReference>
<dbReference type="PROSITE" id="PS51786">
    <property type="entry name" value="LON_PROTEOLYTIC"/>
    <property type="match status" value="1"/>
</dbReference>
<accession>A0A1G1W7D1</accession>
<dbReference type="Gene3D" id="1.20.5.5270">
    <property type="match status" value="1"/>
</dbReference>
<dbReference type="PANTHER" id="PTHR10046">
    <property type="entry name" value="ATP DEPENDENT LON PROTEASE FAMILY MEMBER"/>
    <property type="match status" value="1"/>
</dbReference>
<evidence type="ECO:0000256" key="3">
    <source>
        <dbReference type="ARBA" id="ARBA00022670"/>
    </source>
</evidence>
<dbReference type="Gene3D" id="3.30.230.10">
    <property type="match status" value="1"/>
</dbReference>
<evidence type="ECO:0000256" key="13">
    <source>
        <dbReference type="PIRSR" id="PIRSR001174-2"/>
    </source>
</evidence>
<evidence type="ECO:0000313" key="18">
    <source>
        <dbReference type="EMBL" id="OGY23480.1"/>
    </source>
</evidence>
<dbReference type="Proteomes" id="UP000176631">
    <property type="component" value="Unassembled WGS sequence"/>
</dbReference>
<keyword evidence="5 10" id="KW-0378">Hydrolase</keyword>
<evidence type="ECO:0000256" key="10">
    <source>
        <dbReference type="HAMAP-Rule" id="MF_01973"/>
    </source>
</evidence>
<feature type="domain" description="Lon proteolytic" evidence="16">
    <location>
        <begin position="593"/>
        <end position="774"/>
    </location>
</feature>
<evidence type="ECO:0000256" key="15">
    <source>
        <dbReference type="RuleBase" id="RU000591"/>
    </source>
</evidence>
<dbReference type="PIRSF" id="PIRSF001174">
    <property type="entry name" value="Lon_proteas"/>
    <property type="match status" value="1"/>
</dbReference>
<dbReference type="PRINTS" id="PR00830">
    <property type="entry name" value="ENDOLAPTASE"/>
</dbReference>
<feature type="binding site" evidence="10 13">
    <location>
        <begin position="357"/>
        <end position="364"/>
    </location>
    <ligand>
        <name>ATP</name>
        <dbReference type="ChEBI" id="CHEBI:30616"/>
    </ligand>
</feature>
<evidence type="ECO:0000256" key="2">
    <source>
        <dbReference type="ARBA" id="ARBA00022490"/>
    </source>
</evidence>
<evidence type="ECO:0000256" key="14">
    <source>
        <dbReference type="PROSITE-ProRule" id="PRU01122"/>
    </source>
</evidence>
<dbReference type="Pfam" id="PF02190">
    <property type="entry name" value="LON_substr_bdg"/>
    <property type="match status" value="1"/>
</dbReference>
<comment type="function">
    <text evidence="10">ATP-dependent serine protease that mediates the selective degradation of mutant and abnormal proteins as well as certain short-lived regulatory proteins. Required for cellular homeostasis and for survival from DNA damage and developmental changes induced by stress. Degrades polypeptides processively to yield small peptide fragments that are 5 to 10 amino acids long. Binds to DNA in a double-stranded, site-specific manner.</text>
</comment>
<dbReference type="CDD" id="cd19500">
    <property type="entry name" value="RecA-like_Lon"/>
    <property type="match status" value="1"/>
</dbReference>
<dbReference type="InterPro" id="IPR020568">
    <property type="entry name" value="Ribosomal_Su5_D2-typ_SF"/>
</dbReference>
<dbReference type="InterPro" id="IPR008268">
    <property type="entry name" value="Peptidase_S16_AS"/>
</dbReference>
<reference evidence="18 19" key="1">
    <citation type="journal article" date="2016" name="Nat. Commun.">
        <title>Thousands of microbial genomes shed light on interconnected biogeochemical processes in an aquifer system.</title>
        <authorList>
            <person name="Anantharaman K."/>
            <person name="Brown C.T."/>
            <person name="Hug L.A."/>
            <person name="Sharon I."/>
            <person name="Castelle C.J."/>
            <person name="Probst A.J."/>
            <person name="Thomas B.C."/>
            <person name="Singh A."/>
            <person name="Wilkins M.J."/>
            <person name="Karaoz U."/>
            <person name="Brodie E.L."/>
            <person name="Williams K.H."/>
            <person name="Hubbard S.S."/>
            <person name="Banfield J.F."/>
        </authorList>
    </citation>
    <scope>NUCLEOTIDE SEQUENCE [LARGE SCALE GENOMIC DNA]</scope>
</reference>
<gene>
    <name evidence="10" type="primary">lon</name>
    <name evidence="18" type="ORF">A2172_04670</name>
</gene>
<dbReference type="GO" id="GO:0005737">
    <property type="term" value="C:cytoplasm"/>
    <property type="evidence" value="ECO:0007669"/>
    <property type="project" value="UniProtKB-SubCell"/>
</dbReference>
<evidence type="ECO:0000256" key="12">
    <source>
        <dbReference type="PIRSR" id="PIRSR001174-1"/>
    </source>
</evidence>
<dbReference type="InterPro" id="IPR004815">
    <property type="entry name" value="Lon_bac/euk-typ"/>
</dbReference>
<comment type="subunit">
    <text evidence="10 11">Homohexamer. Organized in a ring with a central cavity.</text>
</comment>
<dbReference type="Pfam" id="PF05362">
    <property type="entry name" value="Lon_C"/>
    <property type="match status" value="1"/>
</dbReference>
<evidence type="ECO:0000259" key="16">
    <source>
        <dbReference type="PROSITE" id="PS51786"/>
    </source>
</evidence>
<dbReference type="InterPro" id="IPR015947">
    <property type="entry name" value="PUA-like_sf"/>
</dbReference>
<evidence type="ECO:0000256" key="11">
    <source>
        <dbReference type="PIRNR" id="PIRNR001174"/>
    </source>
</evidence>
<dbReference type="HAMAP" id="MF_01973">
    <property type="entry name" value="lon_bact"/>
    <property type="match status" value="1"/>
</dbReference>
<comment type="caution">
    <text evidence="18">The sequence shown here is derived from an EMBL/GenBank/DDBJ whole genome shotgun (WGS) entry which is preliminary data.</text>
</comment>